<dbReference type="Pfam" id="PF14291">
    <property type="entry name" value="DUF4371"/>
    <property type="match status" value="1"/>
</dbReference>
<evidence type="ECO:0008006" key="5">
    <source>
        <dbReference type="Google" id="ProtNLM"/>
    </source>
</evidence>
<dbReference type="InterPro" id="IPR012337">
    <property type="entry name" value="RNaseH-like_sf"/>
</dbReference>
<dbReference type="PANTHER" id="PTHR45749">
    <property type="match status" value="1"/>
</dbReference>
<sequence>MQLGRVLCPQKHSFLDSVVAWQSYQATSSHGNIAQILTSAYASDIAERREYLRRIGLSFHANYESSEITNRGNFMECMYNTPSNVTYLSPESQNDMIECCAQEITDTMVSKMSKSGMYTIMVDEARDGQSEQLALCVRYVTERTVKELHLVLCHTCRAIVETAEFFSFLENVYLFSSHDGAAVMSGSKGVVQAHFRVLHPEAVYIHCYAHELILVLCHTCRAIPEAAEFFSFLENVYSFFRTSLVNHHKFKEAQSKLGIASAELVQLSNTRWACQLCSMNAVLDTLTAIFDCLSAILSTMVVALRAKLHKFFTVYLLLMFQSLSITEGRHKFLQKETVDLAEACFGKQAVCDTLMGKCTDAFAIELYDRTKALCEIHNIPEADAARKRKQKKIPNSNNFLDTSCLTEFTKHYSIDVKTEEMLVARNFLGQKREAGCPPKDMLAVHNLLDDDMFPSRKEIIQVALTIIASICSCERSFSALRRLHSWLRKKMGQKSLASLAAMSIEGEVLGPLTHNSGIDRFATFKNRYTLMRPPTE</sequence>
<dbReference type="GeneTree" id="ENSGT00940000164001"/>
<feature type="domain" description="DUF4371" evidence="2">
    <location>
        <begin position="51"/>
        <end position="154"/>
    </location>
</feature>
<evidence type="ECO:0000313" key="3">
    <source>
        <dbReference type="Ensembl" id="ENSOKIP00005070005.1"/>
    </source>
</evidence>
<reference evidence="3" key="2">
    <citation type="submission" date="2025-09" db="UniProtKB">
        <authorList>
            <consortium name="Ensembl"/>
        </authorList>
    </citation>
    <scope>IDENTIFICATION</scope>
</reference>
<dbReference type="Pfam" id="PF05699">
    <property type="entry name" value="Dimer_Tnp_hAT"/>
    <property type="match status" value="1"/>
</dbReference>
<evidence type="ECO:0000259" key="2">
    <source>
        <dbReference type="Pfam" id="PF14291"/>
    </source>
</evidence>
<dbReference type="InterPro" id="IPR025398">
    <property type="entry name" value="DUF4371"/>
</dbReference>
<accession>A0A8C7IBQ5</accession>
<name>A0A8C7IBQ5_ONCKI</name>
<evidence type="ECO:0000313" key="4">
    <source>
        <dbReference type="Proteomes" id="UP000694557"/>
    </source>
</evidence>
<evidence type="ECO:0000259" key="1">
    <source>
        <dbReference type="Pfam" id="PF05699"/>
    </source>
</evidence>
<dbReference type="PANTHER" id="PTHR45749:SF37">
    <property type="entry name" value="OS05G0311600 PROTEIN"/>
    <property type="match status" value="1"/>
</dbReference>
<reference evidence="3" key="1">
    <citation type="submission" date="2025-08" db="UniProtKB">
        <authorList>
            <consortium name="Ensembl"/>
        </authorList>
    </citation>
    <scope>IDENTIFICATION</scope>
</reference>
<protein>
    <recommendedName>
        <fullName evidence="5">HAT C-terminal dimerisation domain-containing protein</fullName>
    </recommendedName>
</protein>
<dbReference type="GO" id="GO:0046983">
    <property type="term" value="F:protein dimerization activity"/>
    <property type="evidence" value="ECO:0007669"/>
    <property type="project" value="InterPro"/>
</dbReference>
<dbReference type="InterPro" id="IPR008906">
    <property type="entry name" value="HATC_C_dom"/>
</dbReference>
<feature type="domain" description="HAT C-terminal dimerisation" evidence="1">
    <location>
        <begin position="453"/>
        <end position="506"/>
    </location>
</feature>
<keyword evidence="4" id="KW-1185">Reference proteome</keyword>
<dbReference type="Ensembl" id="ENSOKIT00005074468.1">
    <property type="protein sequence ID" value="ENSOKIP00005070005.1"/>
    <property type="gene ID" value="ENSOKIG00005030075.1"/>
</dbReference>
<organism evidence="3 4">
    <name type="scientific">Oncorhynchus kisutch</name>
    <name type="common">Coho salmon</name>
    <name type="synonym">Salmo kisutch</name>
    <dbReference type="NCBI Taxonomy" id="8019"/>
    <lineage>
        <taxon>Eukaryota</taxon>
        <taxon>Metazoa</taxon>
        <taxon>Chordata</taxon>
        <taxon>Craniata</taxon>
        <taxon>Vertebrata</taxon>
        <taxon>Euteleostomi</taxon>
        <taxon>Actinopterygii</taxon>
        <taxon>Neopterygii</taxon>
        <taxon>Teleostei</taxon>
        <taxon>Protacanthopterygii</taxon>
        <taxon>Salmoniformes</taxon>
        <taxon>Salmonidae</taxon>
        <taxon>Salmoninae</taxon>
        <taxon>Oncorhynchus</taxon>
    </lineage>
</organism>
<dbReference type="AlphaFoldDB" id="A0A8C7IBQ5"/>
<dbReference type="SUPFAM" id="SSF53098">
    <property type="entry name" value="Ribonuclease H-like"/>
    <property type="match status" value="1"/>
</dbReference>
<proteinExistence type="predicted"/>
<dbReference type="Proteomes" id="UP000694557">
    <property type="component" value="Unassembled WGS sequence"/>
</dbReference>